<proteinExistence type="predicted"/>
<dbReference type="Proteomes" id="UP001056374">
    <property type="component" value="Plasmid unnamed1"/>
</dbReference>
<keyword evidence="1" id="KW-0614">Plasmid</keyword>
<reference evidence="1" key="1">
    <citation type="submission" date="2022-06" db="EMBL/GenBank/DDBJ databases">
        <title>Complete genome sequence of soil microorganisms Streptomyces sp. Qhu-M197 isolated from Alpine meadows habitats on the Tibetan Plateau.</title>
        <authorList>
            <person name="Zhang B."/>
            <person name="Xiang X."/>
            <person name="Fan J."/>
        </authorList>
    </citation>
    <scope>NUCLEOTIDE SEQUENCE</scope>
    <source>
        <strain evidence="1">Qhu-M197</strain>
        <plasmid evidence="1">unnamed1</plasmid>
    </source>
</reference>
<keyword evidence="2" id="KW-1185">Reference proteome</keyword>
<evidence type="ECO:0000313" key="2">
    <source>
        <dbReference type="Proteomes" id="UP001056374"/>
    </source>
</evidence>
<gene>
    <name evidence="1" type="ORF">NFX46_40290</name>
</gene>
<evidence type="ECO:0000313" key="1">
    <source>
        <dbReference type="EMBL" id="USQ89923.1"/>
    </source>
</evidence>
<geneLocation type="plasmid" evidence="1 2">
    <name>unnamed1</name>
</geneLocation>
<sequence length="95" mass="10468">MAIMNVFALPHSIDNEIGPRRPGAIYQNIDGRFEVLALVTNSAEAAQLLRRDSARWAVIVRDTLRPDGQPYAVGSVWTTSDYLIRPAKTAYAPVA</sequence>
<dbReference type="EMBL" id="CP099469">
    <property type="protein sequence ID" value="USQ89923.1"/>
    <property type="molecule type" value="Genomic_DNA"/>
</dbReference>
<organism evidence="1 2">
    <name type="scientific">Streptomyces phaeoluteigriseus</name>
    <dbReference type="NCBI Taxonomy" id="114686"/>
    <lineage>
        <taxon>Bacteria</taxon>
        <taxon>Bacillati</taxon>
        <taxon>Actinomycetota</taxon>
        <taxon>Actinomycetes</taxon>
        <taxon>Kitasatosporales</taxon>
        <taxon>Streptomycetaceae</taxon>
        <taxon>Streptomyces</taxon>
        <taxon>Streptomyces aurantiacus group</taxon>
    </lineage>
</organism>
<name>A0ABY4ZLC7_9ACTN</name>
<dbReference type="RefSeq" id="WP_252557034.1">
    <property type="nucleotide sequence ID" value="NZ_CP099469.1"/>
</dbReference>
<protein>
    <submittedName>
        <fullName evidence="1">Uncharacterized protein</fullName>
    </submittedName>
</protein>
<accession>A0ABY4ZLC7</accession>